<dbReference type="InterPro" id="IPR052895">
    <property type="entry name" value="HetReg/Transcr_Mod"/>
</dbReference>
<dbReference type="InParanoid" id="W3WTC3"/>
<dbReference type="GeneID" id="19275987"/>
<keyword evidence="1" id="KW-1133">Transmembrane helix</keyword>
<evidence type="ECO:0000313" key="4">
    <source>
        <dbReference type="Proteomes" id="UP000030651"/>
    </source>
</evidence>
<dbReference type="HOGENOM" id="CLU_315696_0_0_1"/>
<keyword evidence="1" id="KW-0472">Membrane</keyword>
<dbReference type="Pfam" id="PF26639">
    <property type="entry name" value="Het-6_barrel"/>
    <property type="match status" value="1"/>
</dbReference>
<organism evidence="3 4">
    <name type="scientific">Pestalotiopsis fici (strain W106-1 / CGMCC3.15140)</name>
    <dbReference type="NCBI Taxonomy" id="1229662"/>
    <lineage>
        <taxon>Eukaryota</taxon>
        <taxon>Fungi</taxon>
        <taxon>Dikarya</taxon>
        <taxon>Ascomycota</taxon>
        <taxon>Pezizomycotina</taxon>
        <taxon>Sordariomycetes</taxon>
        <taxon>Xylariomycetidae</taxon>
        <taxon>Amphisphaeriales</taxon>
        <taxon>Sporocadaceae</taxon>
        <taxon>Pestalotiopsis</taxon>
    </lineage>
</organism>
<dbReference type="RefSeq" id="XP_007837746.1">
    <property type="nucleotide sequence ID" value="XM_007839555.1"/>
</dbReference>
<feature type="transmembrane region" description="Helical" evidence="1">
    <location>
        <begin position="35"/>
        <end position="55"/>
    </location>
</feature>
<evidence type="ECO:0000259" key="2">
    <source>
        <dbReference type="Pfam" id="PF06985"/>
    </source>
</evidence>
<protein>
    <recommendedName>
        <fullName evidence="2">Heterokaryon incompatibility domain-containing protein</fullName>
    </recommendedName>
</protein>
<feature type="transmembrane region" description="Helical" evidence="1">
    <location>
        <begin position="9"/>
        <end position="29"/>
    </location>
</feature>
<dbReference type="EMBL" id="KI912116">
    <property type="protein sequence ID" value="ETS77100.1"/>
    <property type="molecule type" value="Genomic_DNA"/>
</dbReference>
<proteinExistence type="predicted"/>
<dbReference type="AlphaFoldDB" id="W3WTC3"/>
<dbReference type="PANTHER" id="PTHR24148">
    <property type="entry name" value="ANKYRIN REPEAT DOMAIN-CONTAINING PROTEIN 39 HOMOLOG-RELATED"/>
    <property type="match status" value="1"/>
</dbReference>
<name>W3WTC3_PESFW</name>
<feature type="transmembrane region" description="Helical" evidence="1">
    <location>
        <begin position="76"/>
        <end position="95"/>
    </location>
</feature>
<dbReference type="PANTHER" id="PTHR24148:SF64">
    <property type="entry name" value="HETEROKARYON INCOMPATIBILITY DOMAIN-CONTAINING PROTEIN"/>
    <property type="match status" value="1"/>
</dbReference>
<reference evidence="4" key="1">
    <citation type="journal article" date="2015" name="BMC Genomics">
        <title>Genomic and transcriptomic analysis of the endophytic fungus Pestalotiopsis fici reveals its lifestyle and high potential for synthesis of natural products.</title>
        <authorList>
            <person name="Wang X."/>
            <person name="Zhang X."/>
            <person name="Liu L."/>
            <person name="Xiang M."/>
            <person name="Wang W."/>
            <person name="Sun X."/>
            <person name="Che Y."/>
            <person name="Guo L."/>
            <person name="Liu G."/>
            <person name="Guo L."/>
            <person name="Wang C."/>
            <person name="Yin W.B."/>
            <person name="Stadler M."/>
            <person name="Zhang X."/>
            <person name="Liu X."/>
        </authorList>
    </citation>
    <scope>NUCLEOTIDE SEQUENCE [LARGE SCALE GENOMIC DNA]</scope>
    <source>
        <strain evidence="4">W106-1 / CGMCC3.15140</strain>
    </source>
</reference>
<evidence type="ECO:0000256" key="1">
    <source>
        <dbReference type="SAM" id="Phobius"/>
    </source>
</evidence>
<dbReference type="InterPro" id="IPR010730">
    <property type="entry name" value="HET"/>
</dbReference>
<dbReference type="KEGG" id="pfy:PFICI_10974"/>
<gene>
    <name evidence="3" type="ORF">PFICI_10974</name>
</gene>
<dbReference type="OrthoDB" id="2157530at2759"/>
<feature type="domain" description="Heterokaryon incompatibility" evidence="2">
    <location>
        <begin position="338"/>
        <end position="476"/>
    </location>
</feature>
<dbReference type="Proteomes" id="UP000030651">
    <property type="component" value="Unassembled WGS sequence"/>
</dbReference>
<keyword evidence="1" id="KW-0812">Transmembrane</keyword>
<keyword evidence="4" id="KW-1185">Reference proteome</keyword>
<dbReference type="Pfam" id="PF06985">
    <property type="entry name" value="HET"/>
    <property type="match status" value="1"/>
</dbReference>
<sequence length="925" mass="104811">MAHAQEPGALLWTITVFTCKAWFVGTIYTCLGMQFVVVLAVLYFFIGVLNFDLIVRRFSRRMIRRTRRRLRLMQRLPLIEAITSVAASVAGTFQPVQESIAEGTRSELDVWQLHIGPLAASLASLVSLVVSSVVEMLIVPISIKAWRLFGVAVREAVEDLGLAAHTIESSCQHIPGYLTARARLSRCFWVFFNSTAADRLADCLLVWRSLLVHGNNYLSRGLSAWISKTLDVLDLAGYKPYKNNIKEVLGFSQHFAIILEPLIRNFYKESKEITLDEIRRVSAANALVYGSTESLTGEQYEAIETRVRLIKLLPGRDNVALRCSFMTVDLYDPLCPEFEALSYAWGSFDLEKYIRVNGKPFEVSNSLHEALLHLRREREPRMLWIDALSINQNDIEERGSQVLLMGHIYSKASKVVVWLGNSEPWGLRHAIRDTKVHMFPGKQQRVQSELVHVGLLHVVRSLLRRSWWTRAWVVQELVRARAVEMQCGCSTLDWEHFCALIDAIGGSTHRKTLLDSTLEAQPEHSPMSSSPFSLRKSHLAEFQSLQVARKAWRANLDCKLVTYAKSSSDTTQWNNSADLLSLVYLFRGRRATDPRDKVFAFLGLVDNRDALIIPDYDQTPSLLSIEFARRHIRLHRKLSVIALAEFARELNRDDSHLPSDNIEDYLPSWCPAFMSTGSIRHGLYQAPFWTGFSYPEDNFAAADGLSNVIAIDKNEALRNRFSPGCKEDDVYTLLVQAVKHLGSAVVEAERLSDSDGVSTTQRDFNCDKLFAKWQGIADFAIEKRSRFPESSFPGTSLSRDALVHLTVTAGKFCAMPPSTDPSERTFYLQTRADTCRNRQLFLTKNGLLGLGPKGLRIGDEVKILLGMQAPVMLRRVETTDGKIKRQLWKYIYLGQVYIHELMVYKGNLQEDIKSRSVSLEDLLLV</sequence>
<evidence type="ECO:0000313" key="3">
    <source>
        <dbReference type="EMBL" id="ETS77100.1"/>
    </source>
</evidence>
<dbReference type="eggNOG" id="ENOG502SN6V">
    <property type="taxonomic scope" value="Eukaryota"/>
</dbReference>
<accession>W3WTC3</accession>